<dbReference type="InterPro" id="IPR039931">
    <property type="entry name" value="EEIG1/2-like"/>
</dbReference>
<dbReference type="PANTHER" id="PTHR21456:SF2">
    <property type="entry name" value="EARLY ESTROGEN-INDUCED GENE 1 PROTEIN"/>
    <property type="match status" value="1"/>
</dbReference>
<evidence type="ECO:0000256" key="7">
    <source>
        <dbReference type="SAM" id="Phobius"/>
    </source>
</evidence>
<feature type="compositionally biased region" description="Low complexity" evidence="6">
    <location>
        <begin position="239"/>
        <end position="250"/>
    </location>
</feature>
<feature type="transmembrane region" description="Helical" evidence="7">
    <location>
        <begin position="372"/>
        <end position="395"/>
    </location>
</feature>
<dbReference type="Proteomes" id="UP001460270">
    <property type="component" value="Unassembled WGS sequence"/>
</dbReference>
<dbReference type="PANTHER" id="PTHR21456">
    <property type="entry name" value="FAMILY WITH SEQUENCE SIMILARITY 102"/>
    <property type="match status" value="1"/>
</dbReference>
<dbReference type="GO" id="GO:0180047">
    <property type="term" value="P:dolichol phosphate mannose biosynthetic process"/>
    <property type="evidence" value="ECO:0007669"/>
    <property type="project" value="InterPro"/>
</dbReference>
<keyword evidence="4 7" id="KW-0472">Membrane</keyword>
<organism evidence="9 10">
    <name type="scientific">Mugilogobius chulae</name>
    <name type="common">yellowstripe goby</name>
    <dbReference type="NCBI Taxonomy" id="88201"/>
    <lineage>
        <taxon>Eukaryota</taxon>
        <taxon>Metazoa</taxon>
        <taxon>Chordata</taxon>
        <taxon>Craniata</taxon>
        <taxon>Vertebrata</taxon>
        <taxon>Euteleostomi</taxon>
        <taxon>Actinopterygii</taxon>
        <taxon>Neopterygii</taxon>
        <taxon>Teleostei</taxon>
        <taxon>Neoteleostei</taxon>
        <taxon>Acanthomorphata</taxon>
        <taxon>Gobiaria</taxon>
        <taxon>Gobiiformes</taxon>
        <taxon>Gobioidei</taxon>
        <taxon>Gobiidae</taxon>
        <taxon>Gobionellinae</taxon>
        <taxon>Mugilogobius</taxon>
    </lineage>
</organism>
<feature type="compositionally biased region" description="Polar residues" evidence="6">
    <location>
        <begin position="251"/>
        <end position="268"/>
    </location>
</feature>
<feature type="compositionally biased region" description="Basic and acidic residues" evidence="6">
    <location>
        <begin position="275"/>
        <end position="284"/>
    </location>
</feature>
<evidence type="ECO:0000256" key="1">
    <source>
        <dbReference type="ARBA" id="ARBA00004141"/>
    </source>
</evidence>
<comment type="similarity">
    <text evidence="5">Belongs to the EEIG family.</text>
</comment>
<comment type="subcellular location">
    <subcellularLocation>
        <location evidence="1">Membrane</location>
        <topology evidence="1">Multi-pass membrane protein</topology>
    </subcellularLocation>
</comment>
<feature type="domain" description="C2 NT-type" evidence="8">
    <location>
        <begin position="2"/>
        <end position="145"/>
    </location>
</feature>
<dbReference type="InterPro" id="IPR019448">
    <property type="entry name" value="NT-C2"/>
</dbReference>
<accession>A0AAW0NGW4</accession>
<feature type="region of interest" description="Disordered" evidence="6">
    <location>
        <begin position="162"/>
        <end position="284"/>
    </location>
</feature>
<keyword evidence="3 7" id="KW-1133">Transmembrane helix</keyword>
<evidence type="ECO:0000256" key="4">
    <source>
        <dbReference type="ARBA" id="ARBA00023136"/>
    </source>
</evidence>
<dbReference type="GO" id="GO:0005789">
    <property type="term" value="C:endoplasmic reticulum membrane"/>
    <property type="evidence" value="ECO:0007669"/>
    <property type="project" value="InterPro"/>
</dbReference>
<sequence>MSFLMKKKKFKFQVHFTLEELTAVPFVNGVLFCKIRLIDGGDFAILSSREEVQQNCVRWRKKFSFICKMSANAITGVLDPCICRVSVRKELKGGKAFSKIGFADLNIAEFAGSGSTVRCCILEGYDTKNTRQDNSILKVTIGMTLLSGDPCFKMPPSTAKSLSSANVDPTLQPDCKGEASPISPRGGIVEGGRHFKPRQSSVRSLGLPEDGDAVSPSEDIFHTRHVRSSSYASQHSKISGYSTGHSRSSSLTDLSHQRNASSTSALNRSSRRKKVQEEKQHSCVDDTRIDADDIVEKIVQSQNFSDSSNNEDSNLRLFVSKDGTTALSGTQLTNRGRQTLEDTCFELDPTPEEEFQEAPQSAAVMATGVDQVVGMSLVVFSLVLFTYYSVWVIVLPFVARDHVLHSYFLPREYSVILPGVAAILALICIGAFTAVILWKNRKPKKTD</sequence>
<protein>
    <recommendedName>
        <fullName evidence="8">C2 NT-type domain-containing protein</fullName>
    </recommendedName>
</protein>
<evidence type="ECO:0000256" key="3">
    <source>
        <dbReference type="ARBA" id="ARBA00022989"/>
    </source>
</evidence>
<evidence type="ECO:0000313" key="10">
    <source>
        <dbReference type="Proteomes" id="UP001460270"/>
    </source>
</evidence>
<evidence type="ECO:0000256" key="2">
    <source>
        <dbReference type="ARBA" id="ARBA00022692"/>
    </source>
</evidence>
<comment type="caution">
    <text evidence="9">The sequence shown here is derived from an EMBL/GenBank/DDBJ whole genome shotgun (WGS) entry which is preliminary data.</text>
</comment>
<evidence type="ECO:0000256" key="6">
    <source>
        <dbReference type="SAM" id="MobiDB-lite"/>
    </source>
</evidence>
<dbReference type="AlphaFoldDB" id="A0AAW0NGW4"/>
<dbReference type="Pfam" id="PF07297">
    <property type="entry name" value="DPM2"/>
    <property type="match status" value="1"/>
</dbReference>
<evidence type="ECO:0000313" key="9">
    <source>
        <dbReference type="EMBL" id="KAK7895798.1"/>
    </source>
</evidence>
<feature type="transmembrane region" description="Helical" evidence="7">
    <location>
        <begin position="415"/>
        <end position="438"/>
    </location>
</feature>
<keyword evidence="2 7" id="KW-0812">Transmembrane</keyword>
<evidence type="ECO:0000259" key="8">
    <source>
        <dbReference type="PROSITE" id="PS51840"/>
    </source>
</evidence>
<dbReference type="InterPro" id="IPR009914">
    <property type="entry name" value="DPM2"/>
</dbReference>
<feature type="compositionally biased region" description="Polar residues" evidence="6">
    <location>
        <begin position="228"/>
        <end position="237"/>
    </location>
</feature>
<dbReference type="GO" id="GO:0030234">
    <property type="term" value="F:enzyme regulator activity"/>
    <property type="evidence" value="ECO:0007669"/>
    <property type="project" value="InterPro"/>
</dbReference>
<proteinExistence type="inferred from homology"/>
<dbReference type="PROSITE" id="PS51840">
    <property type="entry name" value="C2_NT"/>
    <property type="match status" value="1"/>
</dbReference>
<reference evidence="10" key="1">
    <citation type="submission" date="2024-04" db="EMBL/GenBank/DDBJ databases">
        <title>Salinicola lusitanus LLJ914,a marine bacterium isolated from the Okinawa Trough.</title>
        <authorList>
            <person name="Li J."/>
        </authorList>
    </citation>
    <scope>NUCLEOTIDE SEQUENCE [LARGE SCALE GENOMIC DNA]</scope>
</reference>
<evidence type="ECO:0000256" key="5">
    <source>
        <dbReference type="ARBA" id="ARBA00034780"/>
    </source>
</evidence>
<keyword evidence="10" id="KW-1185">Reference proteome</keyword>
<gene>
    <name evidence="9" type="ORF">WMY93_021123</name>
</gene>
<dbReference type="EMBL" id="JBBPFD010000015">
    <property type="protein sequence ID" value="KAK7895798.1"/>
    <property type="molecule type" value="Genomic_DNA"/>
</dbReference>
<dbReference type="Pfam" id="PF10358">
    <property type="entry name" value="NT-C2"/>
    <property type="match status" value="1"/>
</dbReference>
<name>A0AAW0NGW4_9GOBI</name>